<evidence type="ECO:0000256" key="4">
    <source>
        <dbReference type="ARBA" id="ARBA00023242"/>
    </source>
</evidence>
<reference evidence="8" key="2">
    <citation type="submission" date="2018-07" db="EMBL/GenBank/DDBJ databases">
        <authorList>
            <person name="Quirk P.G."/>
            <person name="Krulwich T.A."/>
        </authorList>
    </citation>
    <scope>NUCLEOTIDE SEQUENCE</scope>
</reference>
<evidence type="ECO:0000256" key="3">
    <source>
        <dbReference type="ARBA" id="ARBA00022517"/>
    </source>
</evidence>
<feature type="compositionally biased region" description="Basic and acidic residues" evidence="6">
    <location>
        <begin position="283"/>
        <end position="312"/>
    </location>
</feature>
<dbReference type="GO" id="GO:0000447">
    <property type="term" value="P:endonucleolytic cleavage in ITS1 to separate SSU-rRNA from 5.8S rRNA and LSU-rRNA from tricistronic rRNA transcript (SSU-rRNA, 5.8S rRNA, LSU-rRNA)"/>
    <property type="evidence" value="ECO:0007669"/>
    <property type="project" value="TreeGrafter"/>
</dbReference>
<keyword evidence="4 5" id="KW-0539">Nucleus</keyword>
<keyword evidence="3 5" id="KW-0690">Ribosome biogenesis</keyword>
<dbReference type="Pfam" id="PF04939">
    <property type="entry name" value="RRS1"/>
    <property type="match status" value="1"/>
</dbReference>
<dbReference type="PANTHER" id="PTHR17602">
    <property type="entry name" value="RIBOSOME BIOGENESIS REGULATORY PROTEIN"/>
    <property type="match status" value="1"/>
</dbReference>
<feature type="region of interest" description="Disordered" evidence="6">
    <location>
        <begin position="283"/>
        <end position="347"/>
    </location>
</feature>
<evidence type="ECO:0000256" key="6">
    <source>
        <dbReference type="SAM" id="MobiDB-lite"/>
    </source>
</evidence>
<feature type="compositionally biased region" description="Basic residues" evidence="6">
    <location>
        <begin position="313"/>
        <end position="347"/>
    </location>
</feature>
<dbReference type="AlphaFoldDB" id="A0A336M239"/>
<proteinExistence type="inferred from homology"/>
<sequence length="347" mass="39569">MDIVQSVLQREQEELAKYKPITVEKKEEVALDLGHLMCTDPNDLDEEQLKNNPDQYLLDLTRDNTQLLLNEIWKLETERVDEEIVAKLPAPKLPLPRSRKLPEPKPLTRWEKFAKEKGIVKRKKDKKVWDEVMGDWVPTWGAKRAKVEKEKDWILEVPKNVDPMTDMFEKKADLKKEKIAKNEVNRLKNIARAEKIQLPRAGIVSADAASSKQLLTAVTIAKASTASVGKFQDKLPKEKEARGIGVKELIPGVKRKKPVGDNKKEREQNLELVTKILNKRPKIDVEKAISVQKREARQERENLEHTNVDSKKGGKKSKGKGKGNKKPKGGRGARKPGKNSSFGRKRR</sequence>
<reference evidence="7" key="1">
    <citation type="submission" date="2018-04" db="EMBL/GenBank/DDBJ databases">
        <authorList>
            <person name="Go L.Y."/>
            <person name="Mitchell J.A."/>
        </authorList>
    </citation>
    <scope>NUCLEOTIDE SEQUENCE</scope>
    <source>
        <tissue evidence="7">Whole organism</tissue>
    </source>
</reference>
<organism evidence="8">
    <name type="scientific">Culicoides sonorensis</name>
    <name type="common">Biting midge</name>
    <dbReference type="NCBI Taxonomy" id="179676"/>
    <lineage>
        <taxon>Eukaryota</taxon>
        <taxon>Metazoa</taxon>
        <taxon>Ecdysozoa</taxon>
        <taxon>Arthropoda</taxon>
        <taxon>Hexapoda</taxon>
        <taxon>Insecta</taxon>
        <taxon>Pterygota</taxon>
        <taxon>Neoptera</taxon>
        <taxon>Endopterygota</taxon>
        <taxon>Diptera</taxon>
        <taxon>Nematocera</taxon>
        <taxon>Chironomoidea</taxon>
        <taxon>Ceratopogonidae</taxon>
        <taxon>Ceratopogoninae</taxon>
        <taxon>Culicoides</taxon>
        <taxon>Monoculicoides</taxon>
    </lineage>
</organism>
<dbReference type="VEuPathDB" id="VectorBase:CSON010640"/>
<evidence type="ECO:0000313" key="7">
    <source>
        <dbReference type="EMBL" id="SSX03937.1"/>
    </source>
</evidence>
<protein>
    <recommendedName>
        <fullName evidence="5">Ribosome biogenesis regulatory protein</fullName>
    </recommendedName>
</protein>
<evidence type="ECO:0000256" key="5">
    <source>
        <dbReference type="RuleBase" id="RU364132"/>
    </source>
</evidence>
<accession>A0A336M239</accession>
<comment type="subcellular location">
    <subcellularLocation>
        <location evidence="1 5">Nucleus</location>
    </subcellularLocation>
</comment>
<dbReference type="GO" id="GO:0030687">
    <property type="term" value="C:preribosome, large subunit precursor"/>
    <property type="evidence" value="ECO:0007669"/>
    <property type="project" value="TreeGrafter"/>
</dbReference>
<dbReference type="GO" id="GO:0042273">
    <property type="term" value="P:ribosomal large subunit biogenesis"/>
    <property type="evidence" value="ECO:0007669"/>
    <property type="project" value="TreeGrafter"/>
</dbReference>
<name>A0A336M239_CULSO</name>
<comment type="function">
    <text evidence="5">Involved in ribosomal large subunit assembly.</text>
</comment>
<dbReference type="EMBL" id="UFQS01000438">
    <property type="protein sequence ID" value="SSX03937.1"/>
    <property type="molecule type" value="Genomic_DNA"/>
</dbReference>
<dbReference type="GO" id="GO:0005730">
    <property type="term" value="C:nucleolus"/>
    <property type="evidence" value="ECO:0007669"/>
    <property type="project" value="TreeGrafter"/>
</dbReference>
<comment type="similarity">
    <text evidence="2 5">Belongs to the RRS1 family.</text>
</comment>
<dbReference type="OMA" id="ACDKNRI"/>
<dbReference type="PANTHER" id="PTHR17602:SF4">
    <property type="entry name" value="RIBOSOME BIOGENESIS REGULATORY PROTEIN HOMOLOG"/>
    <property type="match status" value="1"/>
</dbReference>
<dbReference type="EMBL" id="UFQT01000438">
    <property type="protein sequence ID" value="SSX24302.1"/>
    <property type="molecule type" value="Genomic_DNA"/>
</dbReference>
<dbReference type="InterPro" id="IPR007023">
    <property type="entry name" value="Ribosom_reg"/>
</dbReference>
<evidence type="ECO:0000256" key="2">
    <source>
        <dbReference type="ARBA" id="ARBA00010077"/>
    </source>
</evidence>
<evidence type="ECO:0000313" key="8">
    <source>
        <dbReference type="EMBL" id="SSX24302.1"/>
    </source>
</evidence>
<evidence type="ECO:0000256" key="1">
    <source>
        <dbReference type="ARBA" id="ARBA00004123"/>
    </source>
</evidence>
<gene>
    <name evidence="8" type="primary">CSON010640</name>
</gene>